<name>A0A150WHS2_BDEBC</name>
<evidence type="ECO:0000313" key="2">
    <source>
        <dbReference type="Proteomes" id="UP000075320"/>
    </source>
</evidence>
<dbReference type="Proteomes" id="UP000075320">
    <property type="component" value="Unassembled WGS sequence"/>
</dbReference>
<dbReference type="GO" id="GO:0003723">
    <property type="term" value="F:RNA binding"/>
    <property type="evidence" value="ECO:0007669"/>
    <property type="project" value="InterPro"/>
</dbReference>
<keyword evidence="2" id="KW-1185">Reference proteome</keyword>
<dbReference type="CDD" id="cd22533">
    <property type="entry name" value="KH-II_YlqC-like"/>
    <property type="match status" value="1"/>
</dbReference>
<dbReference type="AlphaFoldDB" id="A0A150WHS2"/>
<evidence type="ECO:0000313" key="1">
    <source>
        <dbReference type="EMBL" id="KYG63213.1"/>
    </source>
</evidence>
<sequence>MSGVMEIKVIRRRSAETRATETATATALTTPVCAEREQCRLLLNTMIQGLVDYPETISVAYSVGERTTVFKVECDRRCLGQIIGAKGKNISGVRAVIAATMARKGIRAIVEIPYYCIET</sequence>
<dbReference type="Pfam" id="PF13083">
    <property type="entry name" value="KH_KhpA-B"/>
    <property type="match status" value="1"/>
</dbReference>
<dbReference type="EMBL" id="LUKE01000004">
    <property type="protein sequence ID" value="KYG63213.1"/>
    <property type="molecule type" value="Genomic_DNA"/>
</dbReference>
<accession>A0A150WHS2</accession>
<protein>
    <submittedName>
        <fullName evidence="1">KH domain-containing protein</fullName>
    </submittedName>
</protein>
<reference evidence="1 2" key="1">
    <citation type="submission" date="2016-03" db="EMBL/GenBank/DDBJ databases">
        <authorList>
            <person name="Ploux O."/>
        </authorList>
    </citation>
    <scope>NUCLEOTIDE SEQUENCE [LARGE SCALE GENOMIC DNA]</scope>
    <source>
        <strain evidence="1 2">R0</strain>
    </source>
</reference>
<proteinExistence type="predicted"/>
<dbReference type="RefSeq" id="WP_061836288.1">
    <property type="nucleotide sequence ID" value="NZ_LUKE01000004.1"/>
</dbReference>
<dbReference type="InterPro" id="IPR020627">
    <property type="entry name" value="KhpA"/>
</dbReference>
<organism evidence="1 2">
    <name type="scientific">Bdellovibrio bacteriovorus</name>
    <dbReference type="NCBI Taxonomy" id="959"/>
    <lineage>
        <taxon>Bacteria</taxon>
        <taxon>Pseudomonadati</taxon>
        <taxon>Bdellovibrionota</taxon>
        <taxon>Bdellovibrionia</taxon>
        <taxon>Bdellovibrionales</taxon>
        <taxon>Pseudobdellovibrionaceae</taxon>
        <taxon>Bdellovibrio</taxon>
    </lineage>
</organism>
<gene>
    <name evidence="1" type="ORF">AZI86_16045</name>
</gene>
<comment type="caution">
    <text evidence="1">The sequence shown here is derived from an EMBL/GenBank/DDBJ whole genome shotgun (WGS) entry which is preliminary data.</text>
</comment>